<evidence type="ECO:0000313" key="3">
    <source>
        <dbReference type="Proteomes" id="UP001163105"/>
    </source>
</evidence>
<name>A0AB34FJ31_9HYPO</name>
<sequence length="118" mass="12229">MSSTMAACGSDTSSDAASLGHDDVPTARDHHAPEGVMMARYLANGQDDPINTRMLLGWQARALGSHTVGSGRTPVTILPAPRNGVATGRVAVEAAAQIEHRRNPSPTATTRDSKPATG</sequence>
<dbReference type="AlphaFoldDB" id="A0AB34FJ31"/>
<proteinExistence type="predicted"/>
<feature type="compositionally biased region" description="Basic and acidic residues" evidence="1">
    <location>
        <begin position="20"/>
        <end position="32"/>
    </location>
</feature>
<protein>
    <submittedName>
        <fullName evidence="2">Chromatin-remodelling complex, RSC SWI/SNF subunit Rsc7/Swp82</fullName>
    </submittedName>
</protein>
<organism evidence="2 3">
    <name type="scientific">Purpureocillium lavendulum</name>
    <dbReference type="NCBI Taxonomy" id="1247861"/>
    <lineage>
        <taxon>Eukaryota</taxon>
        <taxon>Fungi</taxon>
        <taxon>Dikarya</taxon>
        <taxon>Ascomycota</taxon>
        <taxon>Pezizomycotina</taxon>
        <taxon>Sordariomycetes</taxon>
        <taxon>Hypocreomycetidae</taxon>
        <taxon>Hypocreales</taxon>
        <taxon>Ophiocordycipitaceae</taxon>
        <taxon>Purpureocillium</taxon>
    </lineage>
</organism>
<dbReference type="EMBL" id="JAQHRD010000007">
    <property type="protein sequence ID" value="KAJ6439210.1"/>
    <property type="molecule type" value="Genomic_DNA"/>
</dbReference>
<feature type="region of interest" description="Disordered" evidence="1">
    <location>
        <begin position="1"/>
        <end position="32"/>
    </location>
</feature>
<gene>
    <name evidence="2" type="ORF">O9K51_08622</name>
</gene>
<reference evidence="2" key="1">
    <citation type="submission" date="2023-01" db="EMBL/GenBank/DDBJ databases">
        <title>The growth and conidiation of Purpureocillium lavendulum are regulated by nitrogen source and histone H3K14 acetylation.</title>
        <authorList>
            <person name="Tang P."/>
            <person name="Han J."/>
            <person name="Zhang C."/>
            <person name="Tang P."/>
            <person name="Qi F."/>
            <person name="Zhang K."/>
            <person name="Liang L."/>
        </authorList>
    </citation>
    <scope>NUCLEOTIDE SEQUENCE</scope>
    <source>
        <strain evidence="2">YMF1.00683</strain>
    </source>
</reference>
<dbReference type="Proteomes" id="UP001163105">
    <property type="component" value="Unassembled WGS sequence"/>
</dbReference>
<evidence type="ECO:0000256" key="1">
    <source>
        <dbReference type="SAM" id="MobiDB-lite"/>
    </source>
</evidence>
<feature type="compositionally biased region" description="Polar residues" evidence="1">
    <location>
        <begin position="1"/>
        <end position="16"/>
    </location>
</feature>
<evidence type="ECO:0000313" key="2">
    <source>
        <dbReference type="EMBL" id="KAJ6439210.1"/>
    </source>
</evidence>
<comment type="caution">
    <text evidence="2">The sequence shown here is derived from an EMBL/GenBank/DDBJ whole genome shotgun (WGS) entry which is preliminary data.</text>
</comment>
<feature type="region of interest" description="Disordered" evidence="1">
    <location>
        <begin position="98"/>
        <end position="118"/>
    </location>
</feature>
<accession>A0AB34FJ31</accession>
<keyword evidence="3" id="KW-1185">Reference proteome</keyword>